<evidence type="ECO:0000256" key="1">
    <source>
        <dbReference type="SAM" id="MobiDB-lite"/>
    </source>
</evidence>
<reference evidence="2" key="1">
    <citation type="journal article" date="2019" name="Sci. Rep.">
        <title>Draft genome of Tanacetum cinerariifolium, the natural source of mosquito coil.</title>
        <authorList>
            <person name="Yamashiro T."/>
            <person name="Shiraishi A."/>
            <person name="Satake H."/>
            <person name="Nakayama K."/>
        </authorList>
    </citation>
    <scope>NUCLEOTIDE SEQUENCE</scope>
</reference>
<organism evidence="2">
    <name type="scientific">Tanacetum cinerariifolium</name>
    <name type="common">Dalmatian daisy</name>
    <name type="synonym">Chrysanthemum cinerariifolium</name>
    <dbReference type="NCBI Taxonomy" id="118510"/>
    <lineage>
        <taxon>Eukaryota</taxon>
        <taxon>Viridiplantae</taxon>
        <taxon>Streptophyta</taxon>
        <taxon>Embryophyta</taxon>
        <taxon>Tracheophyta</taxon>
        <taxon>Spermatophyta</taxon>
        <taxon>Magnoliopsida</taxon>
        <taxon>eudicotyledons</taxon>
        <taxon>Gunneridae</taxon>
        <taxon>Pentapetalae</taxon>
        <taxon>asterids</taxon>
        <taxon>campanulids</taxon>
        <taxon>Asterales</taxon>
        <taxon>Asteraceae</taxon>
        <taxon>Asteroideae</taxon>
        <taxon>Anthemideae</taxon>
        <taxon>Anthemidinae</taxon>
        <taxon>Tanacetum</taxon>
    </lineage>
</organism>
<evidence type="ECO:0000313" key="2">
    <source>
        <dbReference type="EMBL" id="GFD29461.1"/>
    </source>
</evidence>
<feature type="compositionally biased region" description="Acidic residues" evidence="1">
    <location>
        <begin position="52"/>
        <end position="65"/>
    </location>
</feature>
<dbReference type="EMBL" id="BKCJ011394905">
    <property type="protein sequence ID" value="GFD29461.1"/>
    <property type="molecule type" value="Genomic_DNA"/>
</dbReference>
<name>A0A699V6H2_TANCI</name>
<feature type="region of interest" description="Disordered" evidence="1">
    <location>
        <begin position="1"/>
        <end position="68"/>
    </location>
</feature>
<feature type="non-terminal residue" evidence="2">
    <location>
        <position position="127"/>
    </location>
</feature>
<sequence>PVYPEFMPHKDDVLPAEEQPLSAAISPTTNSPGYITEFDPEEDPKEESSRDDADEEEDEEEEEEEHLALADSIYHPHIVPLLGCLAAMIWLRAELPSTSHSLPLPPPVVLLYTRASMVMMRAAAPST</sequence>
<gene>
    <name evidence="2" type="ORF">Tci_901430</name>
</gene>
<proteinExistence type="predicted"/>
<feature type="non-terminal residue" evidence="2">
    <location>
        <position position="1"/>
    </location>
</feature>
<comment type="caution">
    <text evidence="2">The sequence shown here is derived from an EMBL/GenBank/DDBJ whole genome shotgun (WGS) entry which is preliminary data.</text>
</comment>
<dbReference type="AlphaFoldDB" id="A0A699V6H2"/>
<accession>A0A699V6H2</accession>
<protein>
    <submittedName>
        <fullName evidence="2">Uncharacterized protein</fullName>
    </submittedName>
</protein>